<proteinExistence type="predicted"/>
<gene>
    <name evidence="2" type="ORF">H9Q79_04305</name>
</gene>
<reference evidence="2 3" key="1">
    <citation type="submission" date="2020-08" db="EMBL/GenBank/DDBJ databases">
        <authorList>
            <person name="Liu C."/>
            <person name="Sun Q."/>
        </authorList>
    </citation>
    <scope>NUCLEOTIDE SEQUENCE [LARGE SCALE GENOMIC DNA]</scope>
    <source>
        <strain evidence="2 3">NSJ-29</strain>
    </source>
</reference>
<keyword evidence="3" id="KW-1185">Reference proteome</keyword>
<evidence type="ECO:0000259" key="1">
    <source>
        <dbReference type="PROSITE" id="PS50921"/>
    </source>
</evidence>
<evidence type="ECO:0000313" key="2">
    <source>
        <dbReference type="EMBL" id="QNM09517.1"/>
    </source>
</evidence>
<dbReference type="PROSITE" id="PS50921">
    <property type="entry name" value="ANTAR"/>
    <property type="match status" value="1"/>
</dbReference>
<dbReference type="SMART" id="SM01012">
    <property type="entry name" value="ANTAR"/>
    <property type="match status" value="1"/>
</dbReference>
<dbReference type="AlphaFoldDB" id="A0A7G9GFD5"/>
<dbReference type="InterPro" id="IPR011006">
    <property type="entry name" value="CheY-like_superfamily"/>
</dbReference>
<dbReference type="GO" id="GO:0003723">
    <property type="term" value="F:RNA binding"/>
    <property type="evidence" value="ECO:0007669"/>
    <property type="project" value="InterPro"/>
</dbReference>
<accession>A0A7G9GFD5</accession>
<dbReference type="Pfam" id="PF03861">
    <property type="entry name" value="ANTAR"/>
    <property type="match status" value="1"/>
</dbReference>
<dbReference type="RefSeq" id="WP_118642760.1">
    <property type="nucleotide sequence ID" value="NZ_CP060635.1"/>
</dbReference>
<dbReference type="Gene3D" id="1.10.10.10">
    <property type="entry name" value="Winged helix-like DNA-binding domain superfamily/Winged helix DNA-binding domain"/>
    <property type="match status" value="1"/>
</dbReference>
<protein>
    <submittedName>
        <fullName evidence="2">ANTAR domain-containing protein</fullName>
    </submittedName>
</protein>
<organism evidence="2 3">
    <name type="scientific">Wansuia hejianensis</name>
    <dbReference type="NCBI Taxonomy" id="2763667"/>
    <lineage>
        <taxon>Bacteria</taxon>
        <taxon>Bacillati</taxon>
        <taxon>Bacillota</taxon>
        <taxon>Clostridia</taxon>
        <taxon>Lachnospirales</taxon>
        <taxon>Lachnospiraceae</taxon>
        <taxon>Wansuia</taxon>
    </lineage>
</organism>
<dbReference type="Proteomes" id="UP000515860">
    <property type="component" value="Chromosome"/>
</dbReference>
<dbReference type="EMBL" id="CP060635">
    <property type="protein sequence ID" value="QNM09517.1"/>
    <property type="molecule type" value="Genomic_DNA"/>
</dbReference>
<dbReference type="SUPFAM" id="SSF52172">
    <property type="entry name" value="CheY-like"/>
    <property type="match status" value="1"/>
</dbReference>
<dbReference type="InterPro" id="IPR005561">
    <property type="entry name" value="ANTAR"/>
</dbReference>
<feature type="domain" description="ANTAR" evidence="1">
    <location>
        <begin position="116"/>
        <end position="177"/>
    </location>
</feature>
<dbReference type="KEGG" id="whj:H9Q79_04305"/>
<evidence type="ECO:0000313" key="3">
    <source>
        <dbReference type="Proteomes" id="UP000515860"/>
    </source>
</evidence>
<dbReference type="InterPro" id="IPR036388">
    <property type="entry name" value="WH-like_DNA-bd_sf"/>
</dbReference>
<name>A0A7G9GFD5_9FIRM</name>
<sequence length="182" mass="20396">MSSLVVVFPKPEDAKRIRDVCVRHGFDVDAVCTTAAGALSEMNNLDGGIVICGYRLSDMFFTELRECMPAGFEMLLIASNRVLSSVEGSGIMAVSMPLSAFELVNTLSMMQRKAVRRRRRENPRPKARSREEQEIIDNAKALLMERNHMTESEAHRYIQKCSMDNGTNLVETAQMVLTLMSC</sequence>